<dbReference type="InterPro" id="IPR050504">
    <property type="entry name" value="IgSF_BTN/MOG"/>
</dbReference>
<dbReference type="Proteomes" id="UP001352852">
    <property type="component" value="Unassembled WGS sequence"/>
</dbReference>
<sequence>EIHIKVLQGRTVTLPCRAPSRVDPIKYLEWSRTDQKMAYIFLYRDRHVYSDFQDRAFKDRVDLLDKEMKEGEVSMLLKNATTADTGVYECRVVQAVRIRQKRAVMTFEPNMIIKLRVVEEHKIHEADDYTWDNPRRNQDGEDEDKDIQQTSINVFRHLTYRSSSAGSATRTTPWTTEDRTSPLQNWNIPPRRRSGPVTF</sequence>
<dbReference type="InterPro" id="IPR013783">
    <property type="entry name" value="Ig-like_fold"/>
</dbReference>
<dbReference type="SMART" id="SM00406">
    <property type="entry name" value="IGv"/>
    <property type="match status" value="1"/>
</dbReference>
<dbReference type="InterPro" id="IPR036179">
    <property type="entry name" value="Ig-like_dom_sf"/>
</dbReference>
<keyword evidence="7" id="KW-1185">Reference proteome</keyword>
<evidence type="ECO:0000256" key="2">
    <source>
        <dbReference type="ARBA" id="ARBA00023136"/>
    </source>
</evidence>
<comment type="caution">
    <text evidence="6">The sequence shown here is derived from an EMBL/GenBank/DDBJ whole genome shotgun (WGS) entry which is preliminary data.</text>
</comment>
<gene>
    <name evidence="6" type="ORF">CHARACLAT_030261</name>
</gene>
<dbReference type="InterPro" id="IPR003599">
    <property type="entry name" value="Ig_sub"/>
</dbReference>
<feature type="compositionally biased region" description="Low complexity" evidence="4">
    <location>
        <begin position="163"/>
        <end position="175"/>
    </location>
</feature>
<dbReference type="SUPFAM" id="SSF48726">
    <property type="entry name" value="Immunoglobulin"/>
    <property type="match status" value="1"/>
</dbReference>
<dbReference type="PANTHER" id="PTHR24100:SF151">
    <property type="entry name" value="ICOS LIGAND"/>
    <property type="match status" value="1"/>
</dbReference>
<dbReference type="InterPro" id="IPR007110">
    <property type="entry name" value="Ig-like_dom"/>
</dbReference>
<reference evidence="6 7" key="1">
    <citation type="submission" date="2021-06" db="EMBL/GenBank/DDBJ databases">
        <authorList>
            <person name="Palmer J.M."/>
        </authorList>
    </citation>
    <scope>NUCLEOTIDE SEQUENCE [LARGE SCALE GENOMIC DNA]</scope>
    <source>
        <strain evidence="6 7">CL_MEX2019</strain>
        <tissue evidence="6">Muscle</tissue>
    </source>
</reference>
<dbReference type="PANTHER" id="PTHR24100">
    <property type="entry name" value="BUTYROPHILIN"/>
    <property type="match status" value="1"/>
</dbReference>
<dbReference type="SMART" id="SM00409">
    <property type="entry name" value="IG"/>
    <property type="match status" value="1"/>
</dbReference>
<evidence type="ECO:0000256" key="1">
    <source>
        <dbReference type="ARBA" id="ARBA00004370"/>
    </source>
</evidence>
<dbReference type="Gene3D" id="2.60.40.10">
    <property type="entry name" value="Immunoglobulins"/>
    <property type="match status" value="1"/>
</dbReference>
<dbReference type="PROSITE" id="PS50835">
    <property type="entry name" value="IG_LIKE"/>
    <property type="match status" value="1"/>
</dbReference>
<feature type="region of interest" description="Disordered" evidence="4">
    <location>
        <begin position="163"/>
        <end position="199"/>
    </location>
</feature>
<dbReference type="EMBL" id="JAHUTJ010053679">
    <property type="protein sequence ID" value="MED6285534.1"/>
    <property type="molecule type" value="Genomic_DNA"/>
</dbReference>
<dbReference type="InterPro" id="IPR013106">
    <property type="entry name" value="Ig_V-set"/>
</dbReference>
<evidence type="ECO:0000313" key="7">
    <source>
        <dbReference type="Proteomes" id="UP001352852"/>
    </source>
</evidence>
<evidence type="ECO:0000256" key="3">
    <source>
        <dbReference type="ARBA" id="ARBA00023319"/>
    </source>
</evidence>
<comment type="subcellular location">
    <subcellularLocation>
        <location evidence="1">Membrane</location>
    </subcellularLocation>
</comment>
<organism evidence="6 7">
    <name type="scientific">Characodon lateralis</name>
    <dbReference type="NCBI Taxonomy" id="208331"/>
    <lineage>
        <taxon>Eukaryota</taxon>
        <taxon>Metazoa</taxon>
        <taxon>Chordata</taxon>
        <taxon>Craniata</taxon>
        <taxon>Vertebrata</taxon>
        <taxon>Euteleostomi</taxon>
        <taxon>Actinopterygii</taxon>
        <taxon>Neopterygii</taxon>
        <taxon>Teleostei</taxon>
        <taxon>Neoteleostei</taxon>
        <taxon>Acanthomorphata</taxon>
        <taxon>Ovalentaria</taxon>
        <taxon>Atherinomorphae</taxon>
        <taxon>Cyprinodontiformes</taxon>
        <taxon>Goodeidae</taxon>
        <taxon>Characodon</taxon>
    </lineage>
</organism>
<keyword evidence="3" id="KW-0393">Immunoglobulin domain</keyword>
<evidence type="ECO:0000259" key="5">
    <source>
        <dbReference type="PROSITE" id="PS50835"/>
    </source>
</evidence>
<evidence type="ECO:0000313" key="6">
    <source>
        <dbReference type="EMBL" id="MED6285534.1"/>
    </source>
</evidence>
<feature type="compositionally biased region" description="Basic residues" evidence="4">
    <location>
        <begin position="190"/>
        <end position="199"/>
    </location>
</feature>
<feature type="domain" description="Ig-like" evidence="5">
    <location>
        <begin position="1"/>
        <end position="106"/>
    </location>
</feature>
<dbReference type="Pfam" id="PF07686">
    <property type="entry name" value="V-set"/>
    <property type="match status" value="1"/>
</dbReference>
<protein>
    <recommendedName>
        <fullName evidence="5">Ig-like domain-containing protein</fullName>
    </recommendedName>
</protein>
<proteinExistence type="predicted"/>
<name>A0ABU7EI41_9TELE</name>
<evidence type="ECO:0000256" key="4">
    <source>
        <dbReference type="SAM" id="MobiDB-lite"/>
    </source>
</evidence>
<keyword evidence="2" id="KW-0472">Membrane</keyword>
<accession>A0ABU7EI41</accession>
<feature type="non-terminal residue" evidence="6">
    <location>
        <position position="1"/>
    </location>
</feature>